<gene>
    <name evidence="2" type="ORF">CK203_100279</name>
</gene>
<organism evidence="2 3">
    <name type="scientific">Vitis vinifera</name>
    <name type="common">Grape</name>
    <dbReference type="NCBI Taxonomy" id="29760"/>
    <lineage>
        <taxon>Eukaryota</taxon>
        <taxon>Viridiplantae</taxon>
        <taxon>Streptophyta</taxon>
        <taxon>Embryophyta</taxon>
        <taxon>Tracheophyta</taxon>
        <taxon>Spermatophyta</taxon>
        <taxon>Magnoliopsida</taxon>
        <taxon>eudicotyledons</taxon>
        <taxon>Gunneridae</taxon>
        <taxon>Pentapetalae</taxon>
        <taxon>rosids</taxon>
        <taxon>Vitales</taxon>
        <taxon>Vitaceae</taxon>
        <taxon>Viteae</taxon>
        <taxon>Vitis</taxon>
    </lineage>
</organism>
<dbReference type="AlphaFoldDB" id="A0A438EJB2"/>
<feature type="region of interest" description="Disordered" evidence="1">
    <location>
        <begin position="1"/>
        <end position="56"/>
    </location>
</feature>
<name>A0A438EJB2_VITVI</name>
<evidence type="ECO:0000313" key="3">
    <source>
        <dbReference type="Proteomes" id="UP000288805"/>
    </source>
</evidence>
<protein>
    <submittedName>
        <fullName evidence="2">Uncharacterized protein</fullName>
    </submittedName>
</protein>
<evidence type="ECO:0000256" key="1">
    <source>
        <dbReference type="SAM" id="MobiDB-lite"/>
    </source>
</evidence>
<comment type="caution">
    <text evidence="2">The sequence shown here is derived from an EMBL/GenBank/DDBJ whole genome shotgun (WGS) entry which is preliminary data.</text>
</comment>
<proteinExistence type="predicted"/>
<feature type="compositionally biased region" description="Low complexity" evidence="1">
    <location>
        <begin position="43"/>
        <end position="56"/>
    </location>
</feature>
<feature type="compositionally biased region" description="Low complexity" evidence="1">
    <location>
        <begin position="19"/>
        <end position="35"/>
    </location>
</feature>
<evidence type="ECO:0000313" key="2">
    <source>
        <dbReference type="EMBL" id="RVW47813.1"/>
    </source>
</evidence>
<dbReference type="EMBL" id="QGNW01001267">
    <property type="protein sequence ID" value="RVW47813.1"/>
    <property type="molecule type" value="Genomic_DNA"/>
</dbReference>
<accession>A0A438EJB2</accession>
<dbReference type="Proteomes" id="UP000288805">
    <property type="component" value="Unassembled WGS sequence"/>
</dbReference>
<reference evidence="2 3" key="1">
    <citation type="journal article" date="2018" name="PLoS Genet.">
        <title>Population sequencing reveals clonal diversity and ancestral inbreeding in the grapevine cultivar Chardonnay.</title>
        <authorList>
            <person name="Roach M.J."/>
            <person name="Johnson D.L."/>
            <person name="Bohlmann J."/>
            <person name="van Vuuren H.J."/>
            <person name="Jones S.J."/>
            <person name="Pretorius I.S."/>
            <person name="Schmidt S.A."/>
            <person name="Borneman A.R."/>
        </authorList>
    </citation>
    <scope>NUCLEOTIDE SEQUENCE [LARGE SCALE GENOMIC DNA]</scope>
    <source>
        <strain evidence="3">cv. Chardonnay</strain>
        <tissue evidence="2">Leaf</tissue>
    </source>
</reference>
<sequence>MARTRGALPVPSPRRTPRQRASSAQAPSDSPSQAAEAPWIPYSKSGAASSPSSPTL</sequence>